<dbReference type="PANTHER" id="PTHR31735">
    <property type="entry name" value="VACUOLAR MEMBRANE PROTEIN YPL162C"/>
    <property type="match status" value="1"/>
</dbReference>
<dbReference type="GO" id="GO:0016020">
    <property type="term" value="C:membrane"/>
    <property type="evidence" value="ECO:0007669"/>
    <property type="project" value="TreeGrafter"/>
</dbReference>
<protein>
    <submittedName>
        <fullName evidence="2">Uncharacterized protein</fullName>
    </submittedName>
</protein>
<dbReference type="EMBL" id="MBFT01000513">
    <property type="protein sequence ID" value="PVU89952.1"/>
    <property type="molecule type" value="Genomic_DNA"/>
</dbReference>
<reference evidence="2 3" key="1">
    <citation type="journal article" date="2018" name="MBio">
        <title>Comparative Genomics Reveals the Core Gene Toolbox for the Fungus-Insect Symbiosis.</title>
        <authorList>
            <person name="Wang Y."/>
            <person name="Stata M."/>
            <person name="Wang W."/>
            <person name="Stajich J.E."/>
            <person name="White M.M."/>
            <person name="Moncalvo J.M."/>
        </authorList>
    </citation>
    <scope>NUCLEOTIDE SEQUENCE [LARGE SCALE GENOMIC DNA]</scope>
    <source>
        <strain evidence="2 3">AUS-77-4</strain>
    </source>
</reference>
<organism evidence="2 3">
    <name type="scientific">Furculomyces boomerangus</name>
    <dbReference type="NCBI Taxonomy" id="61424"/>
    <lineage>
        <taxon>Eukaryota</taxon>
        <taxon>Fungi</taxon>
        <taxon>Fungi incertae sedis</taxon>
        <taxon>Zoopagomycota</taxon>
        <taxon>Kickxellomycotina</taxon>
        <taxon>Harpellomycetes</taxon>
        <taxon>Harpellales</taxon>
        <taxon>Harpellaceae</taxon>
        <taxon>Furculomyces</taxon>
    </lineage>
</organism>
<dbReference type="OrthoDB" id="431202at2759"/>
<comment type="caution">
    <text evidence="2">The sequence shown here is derived from an EMBL/GenBank/DDBJ whole genome shotgun (WGS) entry which is preliminary data.</text>
</comment>
<dbReference type="Pfam" id="PF12400">
    <property type="entry name" value="STIMATE"/>
    <property type="match status" value="1"/>
</dbReference>
<evidence type="ECO:0000313" key="3">
    <source>
        <dbReference type="Proteomes" id="UP000245699"/>
    </source>
</evidence>
<feature type="transmembrane region" description="Helical" evidence="1">
    <location>
        <begin position="15"/>
        <end position="33"/>
    </location>
</feature>
<proteinExistence type="predicted"/>
<feature type="transmembrane region" description="Helical" evidence="1">
    <location>
        <begin position="183"/>
        <end position="202"/>
    </location>
</feature>
<dbReference type="PANTHER" id="PTHR31735:SF1">
    <property type="entry name" value="VACUOLAR MEMBRANE PROTEIN YPL162C"/>
    <property type="match status" value="1"/>
</dbReference>
<sequence length="296" mass="33539">MESPIPESCPIAGKFSFLIRGIVAIAAFSILIVKWKIEKNRRTSLVWTLDVSKQIVGASIMHLCNLLASLSSGSKSEVDSNPCVWYSLNLFLDCTVGVFIVFGVLKIFQKYGHYVGIKFRISDSYGDPPSIFRWAKQCLIFTLSLLAMKAMVVISINKLHVLFYLGKLILLPATNTKSPNFEVFYVLAILPLILNAFEFVVIDQMIKTNSKSGFDTGRNHSSRNYLFSFQNDYLPLNNSSSRSSIFSIQSNNEHITSNNRIYFQDNSSFTSFEHEQSNFFETENISFDTIKVHLND</sequence>
<dbReference type="InterPro" id="IPR022127">
    <property type="entry name" value="STIMATE/YPL162C"/>
</dbReference>
<gene>
    <name evidence="2" type="ORF">BB559_004842</name>
</gene>
<dbReference type="Proteomes" id="UP000245699">
    <property type="component" value="Unassembled WGS sequence"/>
</dbReference>
<feature type="transmembrane region" description="Helical" evidence="1">
    <location>
        <begin position="84"/>
        <end position="108"/>
    </location>
</feature>
<keyword evidence="1" id="KW-0472">Membrane</keyword>
<feature type="transmembrane region" description="Helical" evidence="1">
    <location>
        <begin position="54"/>
        <end position="72"/>
    </location>
</feature>
<name>A0A2T9YC79_9FUNG</name>
<keyword evidence="3" id="KW-1185">Reference proteome</keyword>
<accession>A0A2T9YC79</accession>
<keyword evidence="1" id="KW-0812">Transmembrane</keyword>
<feature type="transmembrane region" description="Helical" evidence="1">
    <location>
        <begin position="138"/>
        <end position="163"/>
    </location>
</feature>
<keyword evidence="1" id="KW-1133">Transmembrane helix</keyword>
<evidence type="ECO:0000256" key="1">
    <source>
        <dbReference type="SAM" id="Phobius"/>
    </source>
</evidence>
<dbReference type="STRING" id="61424.A0A2T9YC79"/>
<dbReference type="AlphaFoldDB" id="A0A2T9YC79"/>
<evidence type="ECO:0000313" key="2">
    <source>
        <dbReference type="EMBL" id="PVU89952.1"/>
    </source>
</evidence>